<dbReference type="InterPro" id="IPR013785">
    <property type="entry name" value="Aldolase_TIM"/>
</dbReference>
<feature type="binding site" evidence="9">
    <location>
        <position position="80"/>
    </location>
    <ligand>
        <name>4-amino-2-methyl-5-(diphosphooxymethyl)pyrimidine</name>
        <dbReference type="ChEBI" id="CHEBI:57841"/>
    </ligand>
</feature>
<gene>
    <name evidence="9" type="primary">thiE</name>
    <name evidence="13" type="ORF">B4V02_05660</name>
</gene>
<comment type="cofactor">
    <cofactor evidence="9">
        <name>Mg(2+)</name>
        <dbReference type="ChEBI" id="CHEBI:18420"/>
    </cofactor>
    <text evidence="9">Binds 1 Mg(2+) ion per subunit.</text>
</comment>
<reference evidence="13 14" key="1">
    <citation type="submission" date="2017-03" db="EMBL/GenBank/DDBJ databases">
        <title>Complete genome sequence of Paenibacillus Kribbensis producing bioflocculants.</title>
        <authorList>
            <person name="Lee H.-G."/>
            <person name="Oh H.-M."/>
        </authorList>
    </citation>
    <scope>NUCLEOTIDE SEQUENCE [LARGE SCALE GENOMIC DNA]</scope>
    <source>
        <strain evidence="13 14">AM49</strain>
    </source>
</reference>
<dbReference type="GO" id="GO:0009228">
    <property type="term" value="P:thiamine biosynthetic process"/>
    <property type="evidence" value="ECO:0007669"/>
    <property type="project" value="UniProtKB-KW"/>
</dbReference>
<dbReference type="GO" id="GO:0009229">
    <property type="term" value="P:thiamine diphosphate biosynthetic process"/>
    <property type="evidence" value="ECO:0007669"/>
    <property type="project" value="UniProtKB-UniRule"/>
</dbReference>
<feature type="binding site" evidence="9">
    <location>
        <position position="147"/>
    </location>
    <ligand>
        <name>4-amino-2-methyl-5-(diphosphooxymethyl)pyrimidine</name>
        <dbReference type="ChEBI" id="CHEBI:57841"/>
    </ligand>
</feature>
<evidence type="ECO:0000256" key="8">
    <source>
        <dbReference type="ARBA" id="ARBA00047883"/>
    </source>
</evidence>
<evidence type="ECO:0000313" key="14">
    <source>
        <dbReference type="Proteomes" id="UP000214666"/>
    </source>
</evidence>
<dbReference type="KEGG" id="pkb:B4V02_05660"/>
<dbReference type="FunFam" id="3.20.20.70:FF:000096">
    <property type="entry name" value="Thiamine-phosphate synthase"/>
    <property type="match status" value="1"/>
</dbReference>
<dbReference type="GO" id="GO:0005737">
    <property type="term" value="C:cytoplasm"/>
    <property type="evidence" value="ECO:0007669"/>
    <property type="project" value="TreeGrafter"/>
</dbReference>
<feature type="binding site" evidence="9">
    <location>
        <position position="118"/>
    </location>
    <ligand>
        <name>4-amino-2-methyl-5-(diphosphooxymethyl)pyrimidine</name>
        <dbReference type="ChEBI" id="CHEBI:57841"/>
    </ligand>
</feature>
<dbReference type="STRING" id="172713.GCA_001705305_04400"/>
<evidence type="ECO:0000256" key="6">
    <source>
        <dbReference type="ARBA" id="ARBA00047334"/>
    </source>
</evidence>
<comment type="similarity">
    <text evidence="9 10">Belongs to the thiamine-phosphate synthase family.</text>
</comment>
<feature type="binding site" evidence="9">
    <location>
        <position position="100"/>
    </location>
    <ligand>
        <name>Mg(2+)</name>
        <dbReference type="ChEBI" id="CHEBI:18420"/>
    </ligand>
</feature>
<evidence type="ECO:0000256" key="7">
    <source>
        <dbReference type="ARBA" id="ARBA00047851"/>
    </source>
</evidence>
<dbReference type="PANTHER" id="PTHR20857">
    <property type="entry name" value="THIAMINE-PHOSPHATE PYROPHOSPHORYLASE"/>
    <property type="match status" value="1"/>
</dbReference>
<dbReference type="Gene3D" id="3.20.20.70">
    <property type="entry name" value="Aldolase class I"/>
    <property type="match status" value="1"/>
</dbReference>
<dbReference type="GO" id="GO:0004789">
    <property type="term" value="F:thiamine-phosphate diphosphorylase activity"/>
    <property type="evidence" value="ECO:0007669"/>
    <property type="project" value="UniProtKB-UniRule"/>
</dbReference>
<protein>
    <recommendedName>
        <fullName evidence="9">Thiamine-phosphate synthase</fullName>
        <shortName evidence="9">TP synthase</shortName>
        <shortName evidence="9">TPS</shortName>
        <ecNumber evidence="9">2.5.1.3</ecNumber>
    </recommendedName>
    <alternativeName>
        <fullName evidence="9">Thiamine-phosphate pyrophosphorylase</fullName>
        <shortName evidence="9">TMP pyrophosphorylase</shortName>
        <shortName evidence="9">TMP-PPase</shortName>
    </alternativeName>
</protein>
<keyword evidence="3 9" id="KW-0479">Metal-binding</keyword>
<dbReference type="PANTHER" id="PTHR20857:SF15">
    <property type="entry name" value="THIAMINE-PHOSPHATE SYNTHASE"/>
    <property type="match status" value="1"/>
</dbReference>
<sequence>MSSRMLSETVRRHLQMYLVLGSVNCLAEPGWVVQQALAGGATMVQFREKGRGALTGAPRLELARRLQDQCRRVGVPFIVNDDVELALELDADGVHIGQDDESAASVRERIGNRMLGVSAHTIEEARRAILQGADYLGVGPIYPTISKDDANAVQGPIILHELRKAGMDVPIVGIGGITVDRVEEVVRAGADGVAVISAVTQAEQIRTAVEEMKKKVVLSIKSPGVSQKL</sequence>
<evidence type="ECO:0000256" key="5">
    <source>
        <dbReference type="ARBA" id="ARBA00022977"/>
    </source>
</evidence>
<dbReference type="EC" id="2.5.1.3" evidence="9"/>
<name>A0A222WJQ3_9BACL</name>
<comment type="catalytic activity">
    <reaction evidence="6 9 10">
        <text>4-methyl-5-(2-phosphooxyethyl)-thiazole + 4-amino-2-methyl-5-(diphosphooxymethyl)pyrimidine + H(+) = thiamine phosphate + diphosphate</text>
        <dbReference type="Rhea" id="RHEA:22328"/>
        <dbReference type="ChEBI" id="CHEBI:15378"/>
        <dbReference type="ChEBI" id="CHEBI:33019"/>
        <dbReference type="ChEBI" id="CHEBI:37575"/>
        <dbReference type="ChEBI" id="CHEBI:57841"/>
        <dbReference type="ChEBI" id="CHEBI:58296"/>
        <dbReference type="EC" id="2.5.1.3"/>
    </reaction>
</comment>
<dbReference type="NCBIfam" id="TIGR00693">
    <property type="entry name" value="thiE"/>
    <property type="match status" value="1"/>
</dbReference>
<dbReference type="Proteomes" id="UP000214666">
    <property type="component" value="Chromosome"/>
</dbReference>
<evidence type="ECO:0000256" key="3">
    <source>
        <dbReference type="ARBA" id="ARBA00022723"/>
    </source>
</evidence>
<dbReference type="InterPro" id="IPR022998">
    <property type="entry name" value="ThiamineP_synth_TenI"/>
</dbReference>
<dbReference type="SUPFAM" id="SSF51391">
    <property type="entry name" value="Thiamin phosphate synthase"/>
    <property type="match status" value="1"/>
</dbReference>
<dbReference type="RefSeq" id="WP_094154054.1">
    <property type="nucleotide sequence ID" value="NZ_CP020028.1"/>
</dbReference>
<comment type="catalytic activity">
    <reaction evidence="7 9 10">
        <text>2-(2-carboxy-4-methylthiazol-5-yl)ethyl phosphate + 4-amino-2-methyl-5-(diphosphooxymethyl)pyrimidine + 2 H(+) = thiamine phosphate + CO2 + diphosphate</text>
        <dbReference type="Rhea" id="RHEA:47848"/>
        <dbReference type="ChEBI" id="CHEBI:15378"/>
        <dbReference type="ChEBI" id="CHEBI:16526"/>
        <dbReference type="ChEBI" id="CHEBI:33019"/>
        <dbReference type="ChEBI" id="CHEBI:37575"/>
        <dbReference type="ChEBI" id="CHEBI:57841"/>
        <dbReference type="ChEBI" id="CHEBI:62890"/>
        <dbReference type="EC" id="2.5.1.3"/>
    </reaction>
</comment>
<keyword evidence="4 9" id="KW-0460">Magnesium</keyword>
<evidence type="ECO:0000313" key="13">
    <source>
        <dbReference type="EMBL" id="ASR46208.1"/>
    </source>
</evidence>
<accession>A0A222WJQ3</accession>
<dbReference type="Pfam" id="PF02581">
    <property type="entry name" value="TMP-TENI"/>
    <property type="match status" value="1"/>
</dbReference>
<feature type="binding site" evidence="9">
    <location>
        <begin position="45"/>
        <end position="49"/>
    </location>
    <ligand>
        <name>4-amino-2-methyl-5-(diphosphooxymethyl)pyrimidine</name>
        <dbReference type="ChEBI" id="CHEBI:57841"/>
    </ligand>
</feature>
<evidence type="ECO:0000256" key="4">
    <source>
        <dbReference type="ARBA" id="ARBA00022842"/>
    </source>
</evidence>
<feature type="binding site" evidence="9">
    <location>
        <position position="81"/>
    </location>
    <ligand>
        <name>Mg(2+)</name>
        <dbReference type="ChEBI" id="CHEBI:18420"/>
    </ligand>
</feature>
<feature type="binding site" evidence="9">
    <location>
        <begin position="196"/>
        <end position="197"/>
    </location>
    <ligand>
        <name>2-[(2R,5Z)-2-carboxy-4-methylthiazol-5(2H)-ylidene]ethyl phosphate</name>
        <dbReference type="ChEBI" id="CHEBI:62899"/>
    </ligand>
</feature>
<evidence type="ECO:0000259" key="12">
    <source>
        <dbReference type="Pfam" id="PF02581"/>
    </source>
</evidence>
<evidence type="ECO:0000256" key="1">
    <source>
        <dbReference type="ARBA" id="ARBA00005165"/>
    </source>
</evidence>
<evidence type="ECO:0000256" key="10">
    <source>
        <dbReference type="RuleBase" id="RU003826"/>
    </source>
</evidence>
<comment type="pathway">
    <text evidence="1 9 11">Cofactor biosynthesis; thiamine diphosphate biosynthesis; thiamine phosphate from 4-amino-2-methyl-5-diphosphomethylpyrimidine and 4-methyl-5-(2-phosphoethyl)-thiazole: step 1/1.</text>
</comment>
<keyword evidence="5 9" id="KW-0784">Thiamine biosynthesis</keyword>
<evidence type="ECO:0000256" key="9">
    <source>
        <dbReference type="HAMAP-Rule" id="MF_00097"/>
    </source>
</evidence>
<comment type="catalytic activity">
    <reaction evidence="8 9 10">
        <text>2-[(2R,5Z)-2-carboxy-4-methylthiazol-5(2H)-ylidene]ethyl phosphate + 4-amino-2-methyl-5-(diphosphooxymethyl)pyrimidine + 2 H(+) = thiamine phosphate + CO2 + diphosphate</text>
        <dbReference type="Rhea" id="RHEA:47844"/>
        <dbReference type="ChEBI" id="CHEBI:15378"/>
        <dbReference type="ChEBI" id="CHEBI:16526"/>
        <dbReference type="ChEBI" id="CHEBI:33019"/>
        <dbReference type="ChEBI" id="CHEBI:37575"/>
        <dbReference type="ChEBI" id="CHEBI:57841"/>
        <dbReference type="ChEBI" id="CHEBI:62899"/>
        <dbReference type="EC" id="2.5.1.3"/>
    </reaction>
</comment>
<feature type="binding site" evidence="9">
    <location>
        <begin position="144"/>
        <end position="146"/>
    </location>
    <ligand>
        <name>2-[(2R,5Z)-2-carboxy-4-methylthiazol-5(2H)-ylidene]ethyl phosphate</name>
        <dbReference type="ChEBI" id="CHEBI:62899"/>
    </ligand>
</feature>
<dbReference type="UniPathway" id="UPA00060">
    <property type="reaction ID" value="UER00141"/>
</dbReference>
<feature type="binding site" evidence="9">
    <location>
        <position position="176"/>
    </location>
    <ligand>
        <name>2-[(2R,5Z)-2-carboxy-4-methylthiazol-5(2H)-ylidene]ethyl phosphate</name>
        <dbReference type="ChEBI" id="CHEBI:62899"/>
    </ligand>
</feature>
<proteinExistence type="inferred from homology"/>
<evidence type="ECO:0000256" key="11">
    <source>
        <dbReference type="RuleBase" id="RU004253"/>
    </source>
</evidence>
<dbReference type="HAMAP" id="MF_00097">
    <property type="entry name" value="TMP_synthase"/>
    <property type="match status" value="1"/>
</dbReference>
<keyword evidence="14" id="KW-1185">Reference proteome</keyword>
<feature type="domain" description="Thiamine phosphate synthase/TenI" evidence="12">
    <location>
        <begin position="17"/>
        <end position="199"/>
    </location>
</feature>
<evidence type="ECO:0000256" key="2">
    <source>
        <dbReference type="ARBA" id="ARBA00022679"/>
    </source>
</evidence>
<dbReference type="EMBL" id="CP020028">
    <property type="protein sequence ID" value="ASR46208.1"/>
    <property type="molecule type" value="Genomic_DNA"/>
</dbReference>
<keyword evidence="2 9" id="KW-0808">Transferase</keyword>
<dbReference type="CDD" id="cd00564">
    <property type="entry name" value="TMP_TenI"/>
    <property type="match status" value="1"/>
</dbReference>
<dbReference type="GO" id="GO:0000287">
    <property type="term" value="F:magnesium ion binding"/>
    <property type="evidence" value="ECO:0007669"/>
    <property type="project" value="UniProtKB-UniRule"/>
</dbReference>
<comment type="function">
    <text evidence="9">Condenses 4-methyl-5-(beta-hydroxyethyl)thiazole monophosphate (THZ-P) and 2-methyl-4-amino-5-hydroxymethyl pyrimidine pyrophosphate (HMP-PP) to form thiamine monophosphate (TMP).</text>
</comment>
<dbReference type="OrthoDB" id="9812206at2"/>
<organism evidence="13 14">
    <name type="scientific">Paenibacillus kribbensis</name>
    <dbReference type="NCBI Taxonomy" id="172713"/>
    <lineage>
        <taxon>Bacteria</taxon>
        <taxon>Bacillati</taxon>
        <taxon>Bacillota</taxon>
        <taxon>Bacilli</taxon>
        <taxon>Bacillales</taxon>
        <taxon>Paenibacillaceae</taxon>
        <taxon>Paenibacillus</taxon>
    </lineage>
</organism>
<dbReference type="InterPro" id="IPR034291">
    <property type="entry name" value="TMP_synthase"/>
</dbReference>
<dbReference type="AlphaFoldDB" id="A0A222WJQ3"/>
<dbReference type="InterPro" id="IPR036206">
    <property type="entry name" value="ThiamineP_synth_sf"/>
</dbReference>